<dbReference type="EMBL" id="UHFX01000003">
    <property type="protein sequence ID" value="SUO04425.1"/>
    <property type="molecule type" value="Genomic_DNA"/>
</dbReference>
<keyword evidence="1 4" id="KW-0489">Methyltransferase</keyword>
<evidence type="ECO:0000313" key="5">
    <source>
        <dbReference type="Proteomes" id="UP000255523"/>
    </source>
</evidence>
<dbReference type="InterPro" id="IPR029063">
    <property type="entry name" value="SAM-dependent_MTases_sf"/>
</dbReference>
<evidence type="ECO:0000256" key="2">
    <source>
        <dbReference type="ARBA" id="ARBA00022679"/>
    </source>
</evidence>
<dbReference type="GO" id="GO:0052916">
    <property type="term" value="F:23S rRNA (guanine(1835)-N(2))-methyltransferase activity"/>
    <property type="evidence" value="ECO:0007669"/>
    <property type="project" value="UniProtKB-EC"/>
</dbReference>
<dbReference type="AlphaFoldDB" id="A0A380LMH8"/>
<evidence type="ECO:0000256" key="1">
    <source>
        <dbReference type="ARBA" id="ARBA00022603"/>
    </source>
</evidence>
<name>A0A380LMH8_9FIRM</name>
<reference evidence="4 5" key="1">
    <citation type="submission" date="2018-06" db="EMBL/GenBank/DDBJ databases">
        <authorList>
            <consortium name="Pathogen Informatics"/>
            <person name="Doyle S."/>
        </authorList>
    </citation>
    <scope>NUCLEOTIDE SEQUENCE [LARGE SCALE GENOMIC DNA]</scope>
    <source>
        <strain evidence="4 5">NCTC11087</strain>
    </source>
</reference>
<dbReference type="SUPFAM" id="SSF53335">
    <property type="entry name" value="S-adenosyl-L-methionine-dependent methyltransferases"/>
    <property type="match status" value="1"/>
</dbReference>
<dbReference type="PANTHER" id="PTHR47816:SF4">
    <property type="entry name" value="RIBOSOMAL RNA SMALL SUBUNIT METHYLTRANSFERASE C"/>
    <property type="match status" value="1"/>
</dbReference>
<evidence type="ECO:0000259" key="3">
    <source>
        <dbReference type="Pfam" id="PF05175"/>
    </source>
</evidence>
<dbReference type="CDD" id="cd02440">
    <property type="entry name" value="AdoMet_MTases"/>
    <property type="match status" value="1"/>
</dbReference>
<dbReference type="Gene3D" id="3.40.50.150">
    <property type="entry name" value="Vaccinia Virus protein VP39"/>
    <property type="match status" value="1"/>
</dbReference>
<sequence length="203" mass="23252">MYNKRMSQYFENDKTLQDKPQILSFQINGKSYRLHSNSGVFSKDKLDTGTRILLETVLKEENRPSSVLDLGCGIGPVGIVCQKEWDARVTMIDINEKAVELAKKNIVENHVQAHVFCQDGVCEGQFECILLNPPIRTGKKVIYRLFDECLEHLENDGRFWLVMRKQHGAQSAIQYLEEKGCAVRKVNRDKGFWVFAAQKKSIA</sequence>
<keyword evidence="5" id="KW-1185">Reference proteome</keyword>
<keyword evidence="2 4" id="KW-0808">Transferase</keyword>
<protein>
    <submittedName>
        <fullName evidence="4">Methyltransferase domain-containing protein</fullName>
        <ecNumber evidence="4">2.1.1.174</ecNumber>
    </submittedName>
</protein>
<dbReference type="EC" id="2.1.1.174" evidence="4"/>
<feature type="domain" description="Methyltransferase small" evidence="3">
    <location>
        <begin position="32"/>
        <end position="195"/>
    </location>
</feature>
<gene>
    <name evidence="4" type="primary">rlmG</name>
    <name evidence="4" type="ORF">NCTC11087_01339</name>
</gene>
<dbReference type="InterPro" id="IPR046977">
    <property type="entry name" value="RsmC/RlmG"/>
</dbReference>
<dbReference type="Pfam" id="PF05175">
    <property type="entry name" value="MTS"/>
    <property type="match status" value="1"/>
</dbReference>
<organism evidence="4 5">
    <name type="scientific">Faecalicoccus pleomorphus</name>
    <dbReference type="NCBI Taxonomy" id="1323"/>
    <lineage>
        <taxon>Bacteria</taxon>
        <taxon>Bacillati</taxon>
        <taxon>Bacillota</taxon>
        <taxon>Erysipelotrichia</taxon>
        <taxon>Erysipelotrichales</taxon>
        <taxon>Erysipelotrichaceae</taxon>
        <taxon>Faecalicoccus</taxon>
    </lineage>
</organism>
<dbReference type="PANTHER" id="PTHR47816">
    <property type="entry name" value="RIBOSOMAL RNA SMALL SUBUNIT METHYLTRANSFERASE C"/>
    <property type="match status" value="1"/>
</dbReference>
<dbReference type="Proteomes" id="UP000255523">
    <property type="component" value="Unassembled WGS sequence"/>
</dbReference>
<dbReference type="InterPro" id="IPR007848">
    <property type="entry name" value="Small_mtfrase_dom"/>
</dbReference>
<evidence type="ECO:0000313" key="4">
    <source>
        <dbReference type="EMBL" id="SUO04425.1"/>
    </source>
</evidence>
<proteinExistence type="predicted"/>
<accession>A0A380LMH8</accession>